<dbReference type="AlphaFoldDB" id="A0AAP5Q2I3"/>
<organism evidence="1 2">
    <name type="scientific">Paraburkholderia fungorum</name>
    <dbReference type="NCBI Taxonomy" id="134537"/>
    <lineage>
        <taxon>Bacteria</taxon>
        <taxon>Pseudomonadati</taxon>
        <taxon>Pseudomonadota</taxon>
        <taxon>Betaproteobacteria</taxon>
        <taxon>Burkholderiales</taxon>
        <taxon>Burkholderiaceae</taxon>
        <taxon>Paraburkholderia</taxon>
    </lineage>
</organism>
<proteinExistence type="predicted"/>
<sequence>MLGEAGASYSYFADNHFTLIEARRTEERSYKSLVHEMAICEKDNIDTLHITSWDTDHCNLGDLKWILDELRPTKIEYPGYEPHTDTAHECLKVIKAYQALCVRQNRKSKLIKVDPPYISGLASGAHLGYTDIFFHPKQLREGNSNENSTVKLFRTGMFNVASLGDIGHVDIGALLKSSKIFCNEVDVLILSHHGAENDVNTKAFMQAVKPKLAIATTNYSNMYEHPAESVCRMLRSLDVDLCTTKRGDVIVESVRNHTVAYQATTYIGNPQEVEWQEEFRSKKADLLTVSGDNLRARYQARIRRP</sequence>
<dbReference type="EMBL" id="JANSLM010000001">
    <property type="protein sequence ID" value="MDT8835806.1"/>
    <property type="molecule type" value="Genomic_DNA"/>
</dbReference>
<comment type="caution">
    <text evidence="1">The sequence shown here is derived from an EMBL/GenBank/DDBJ whole genome shotgun (WGS) entry which is preliminary data.</text>
</comment>
<reference evidence="1" key="1">
    <citation type="submission" date="2022-08" db="EMBL/GenBank/DDBJ databases">
        <authorList>
            <person name="Kim S.-J."/>
        </authorList>
    </citation>
    <scope>NUCLEOTIDE SEQUENCE</scope>
    <source>
        <strain evidence="1">KJ</strain>
    </source>
</reference>
<dbReference type="Proteomes" id="UP001246473">
    <property type="component" value="Unassembled WGS sequence"/>
</dbReference>
<dbReference type="InterPro" id="IPR052159">
    <property type="entry name" value="Competence_DNA_uptake"/>
</dbReference>
<protein>
    <recommendedName>
        <fullName evidence="3">Competence protein ComEC</fullName>
    </recommendedName>
</protein>
<accession>A0AAP5Q2I3</accession>
<evidence type="ECO:0000313" key="2">
    <source>
        <dbReference type="Proteomes" id="UP001246473"/>
    </source>
</evidence>
<dbReference type="RefSeq" id="WP_315696579.1">
    <property type="nucleotide sequence ID" value="NZ_JANSLM010000001.1"/>
</dbReference>
<dbReference type="InterPro" id="IPR036866">
    <property type="entry name" value="RibonucZ/Hydroxyglut_hydro"/>
</dbReference>
<evidence type="ECO:0008006" key="3">
    <source>
        <dbReference type="Google" id="ProtNLM"/>
    </source>
</evidence>
<dbReference type="PANTHER" id="PTHR30619">
    <property type="entry name" value="DNA INTERNALIZATION/COMPETENCE PROTEIN COMEC/REC2"/>
    <property type="match status" value="1"/>
</dbReference>
<evidence type="ECO:0000313" key="1">
    <source>
        <dbReference type="EMBL" id="MDT8835806.1"/>
    </source>
</evidence>
<gene>
    <name evidence="1" type="ORF">ParKJ_00075</name>
</gene>
<dbReference type="Gene3D" id="3.60.15.10">
    <property type="entry name" value="Ribonuclease Z/Hydroxyacylglutathione hydrolase-like"/>
    <property type="match status" value="1"/>
</dbReference>
<dbReference type="SUPFAM" id="SSF56281">
    <property type="entry name" value="Metallo-hydrolase/oxidoreductase"/>
    <property type="match status" value="1"/>
</dbReference>
<name>A0AAP5Q2I3_9BURK</name>
<dbReference type="PANTHER" id="PTHR30619:SF1">
    <property type="entry name" value="RECOMBINATION PROTEIN 2"/>
    <property type="match status" value="1"/>
</dbReference>